<organism evidence="1 2">
    <name type="scientific">Emiliania huxleyi (strain CCMP1516)</name>
    <dbReference type="NCBI Taxonomy" id="280463"/>
    <lineage>
        <taxon>Eukaryota</taxon>
        <taxon>Haptista</taxon>
        <taxon>Haptophyta</taxon>
        <taxon>Prymnesiophyceae</taxon>
        <taxon>Isochrysidales</taxon>
        <taxon>Noelaerhabdaceae</taxon>
        <taxon>Emiliania</taxon>
    </lineage>
</organism>
<dbReference type="PaxDb" id="2903-EOD18413"/>
<dbReference type="KEGG" id="ehx:EMIHUDRAFT_196666"/>
<dbReference type="HOGENOM" id="CLU_3036402_0_0_1"/>
<reference evidence="1" key="2">
    <citation type="submission" date="2024-10" db="UniProtKB">
        <authorList>
            <consortium name="EnsemblProtists"/>
        </authorList>
    </citation>
    <scope>IDENTIFICATION</scope>
</reference>
<protein>
    <submittedName>
        <fullName evidence="1">Uncharacterized protein</fullName>
    </submittedName>
</protein>
<dbReference type="Proteomes" id="UP000013827">
    <property type="component" value="Unassembled WGS sequence"/>
</dbReference>
<name>A0A0D3J4H8_EMIH1</name>
<reference evidence="2" key="1">
    <citation type="journal article" date="2013" name="Nature">
        <title>Pan genome of the phytoplankton Emiliania underpins its global distribution.</title>
        <authorList>
            <person name="Read B.A."/>
            <person name="Kegel J."/>
            <person name="Klute M.J."/>
            <person name="Kuo A."/>
            <person name="Lefebvre S.C."/>
            <person name="Maumus F."/>
            <person name="Mayer C."/>
            <person name="Miller J."/>
            <person name="Monier A."/>
            <person name="Salamov A."/>
            <person name="Young J."/>
            <person name="Aguilar M."/>
            <person name="Claverie J.M."/>
            <person name="Frickenhaus S."/>
            <person name="Gonzalez K."/>
            <person name="Herman E.K."/>
            <person name="Lin Y.C."/>
            <person name="Napier J."/>
            <person name="Ogata H."/>
            <person name="Sarno A.F."/>
            <person name="Shmutz J."/>
            <person name="Schroeder D."/>
            <person name="de Vargas C."/>
            <person name="Verret F."/>
            <person name="von Dassow P."/>
            <person name="Valentin K."/>
            <person name="Van de Peer Y."/>
            <person name="Wheeler G."/>
            <person name="Dacks J.B."/>
            <person name="Delwiche C.F."/>
            <person name="Dyhrman S.T."/>
            <person name="Glockner G."/>
            <person name="John U."/>
            <person name="Richards T."/>
            <person name="Worden A.Z."/>
            <person name="Zhang X."/>
            <person name="Grigoriev I.V."/>
            <person name="Allen A.E."/>
            <person name="Bidle K."/>
            <person name="Borodovsky M."/>
            <person name="Bowler C."/>
            <person name="Brownlee C."/>
            <person name="Cock J.M."/>
            <person name="Elias M."/>
            <person name="Gladyshev V.N."/>
            <person name="Groth M."/>
            <person name="Guda C."/>
            <person name="Hadaegh A."/>
            <person name="Iglesias-Rodriguez M.D."/>
            <person name="Jenkins J."/>
            <person name="Jones B.M."/>
            <person name="Lawson T."/>
            <person name="Leese F."/>
            <person name="Lindquist E."/>
            <person name="Lobanov A."/>
            <person name="Lomsadze A."/>
            <person name="Malik S.B."/>
            <person name="Marsh M.E."/>
            <person name="Mackinder L."/>
            <person name="Mock T."/>
            <person name="Mueller-Roeber B."/>
            <person name="Pagarete A."/>
            <person name="Parker M."/>
            <person name="Probert I."/>
            <person name="Quesneville H."/>
            <person name="Raines C."/>
            <person name="Rensing S.A."/>
            <person name="Riano-Pachon D.M."/>
            <person name="Richier S."/>
            <person name="Rokitta S."/>
            <person name="Shiraiwa Y."/>
            <person name="Soanes D.M."/>
            <person name="van der Giezen M."/>
            <person name="Wahlund T.M."/>
            <person name="Williams B."/>
            <person name="Wilson W."/>
            <person name="Wolfe G."/>
            <person name="Wurch L.L."/>
        </authorList>
    </citation>
    <scope>NUCLEOTIDE SEQUENCE</scope>
</reference>
<dbReference type="GeneID" id="19046414"/>
<accession>A0A0D3J4H8</accession>
<dbReference type="AlphaFoldDB" id="A0A0D3J4H8"/>
<sequence>MVEEYEVEARIDAVNQQLYYAQATAQQLKEDAQHRHSMFIEMTIVLLIAFEDGAQ</sequence>
<dbReference type="RefSeq" id="XP_005770842.1">
    <property type="nucleotide sequence ID" value="XM_005770785.1"/>
</dbReference>
<proteinExistence type="predicted"/>
<evidence type="ECO:0000313" key="2">
    <source>
        <dbReference type="Proteomes" id="UP000013827"/>
    </source>
</evidence>
<evidence type="ECO:0000313" key="1">
    <source>
        <dbReference type="EnsemblProtists" id="EOD18413"/>
    </source>
</evidence>
<keyword evidence="2" id="KW-1185">Reference proteome</keyword>
<dbReference type="EnsemblProtists" id="EOD18413">
    <property type="protein sequence ID" value="EOD18413"/>
    <property type="gene ID" value="EMIHUDRAFT_196666"/>
</dbReference>